<evidence type="ECO:0000256" key="7">
    <source>
        <dbReference type="ARBA" id="ARBA00022842"/>
    </source>
</evidence>
<evidence type="ECO:0000256" key="10">
    <source>
        <dbReference type="ARBA" id="ARBA00023136"/>
    </source>
</evidence>
<feature type="domain" description="MRG" evidence="14">
    <location>
        <begin position="54"/>
        <end position="183"/>
    </location>
</feature>
<evidence type="ECO:0000256" key="5">
    <source>
        <dbReference type="ARBA" id="ARBA00022741"/>
    </source>
</evidence>
<dbReference type="Gene3D" id="1.10.274.30">
    <property type="entry name" value="MRG domain"/>
    <property type="match status" value="1"/>
</dbReference>
<dbReference type="GO" id="GO:0016020">
    <property type="term" value="C:membrane"/>
    <property type="evidence" value="ECO:0007669"/>
    <property type="project" value="UniProtKB-SubCell"/>
</dbReference>
<sequence length="847" mass="91549">MGSSAKDDSSTDNGDSNADPSSEPVLFAEGEKVLAYHGPCIYEAKFFAAGRGKKRKVEPGIEEKDTISDDKHVKIPIPPQLKKQLIDDWNFVTQLGKLVKLPRSPCVDDILTKYLDYRSKKDGHIADSIGEILKGLRSYFDKSLPMLLLYNKERQQYHEAIKDDISPSTVYGAEHLLRLFALLLFRGLASRRGGVPLLAPKPAAKTLQNAFISVAFPLVGVSAGLDALIDIAAGKINIHVLMALAAFASVFMGNPLEGALLLAMFNLAHIAEEYFTSRSMVDVKELKESYPDFALVLTGNGDALSHFSDLAYTKIPVHDLEVGSCILVRAGEFVPVDGEVLQGRSTITIEHLTGEAKPLERKVGDCIPGGARNLDGMMVVKATKTWKDSTLSRIVQLTEEAHQNKPKLQRWLDEFGEHYSKVVVVLSFAVALLGPFLFKWPFINTSGARNGTPAIARRKSRQLLGDTHQDACAHVTMQISRNPQQLGSIYRALGLMVAASPCALAVAPLAYATAISACASKGILLKGGHVFDALASCHTIAFDKTGTLTTGELKCKAIEPIHGHEGAVDKPKVASCCIPDCEKEALAVAAAMEKGTTHPIGRAVVDHSIGKDLPSIAVENFESLPGRGLFATLTCSESDTGSGDLLKASLGSVEYITSLCKSEDESEKIKLAIGTSAYGKDFVHAALCVNKKVTLFHFEDKPRPGVEDVISTLKDKAKLRVMMLTGDHSSSALRVASAVGISEVYCNLKPEDKLNQVKTISRDMGQAKCGACTFMYCPCFSAVSLGFSTIMVDGGTLLVCLNSIRALNTPSWSWKQDFLHMLDMLKSSLFALLKRPPTSTTIQPAPS</sequence>
<dbReference type="Gene3D" id="2.70.150.10">
    <property type="entry name" value="Calcium-transporting ATPase, cytoplasmic transduction domain A"/>
    <property type="match status" value="1"/>
</dbReference>
<dbReference type="InterPro" id="IPR008250">
    <property type="entry name" value="ATPase_P-typ_transduc_dom_A_sf"/>
</dbReference>
<keyword evidence="6 11" id="KW-0067">ATP-binding</keyword>
<dbReference type="PROSITE" id="PS00154">
    <property type="entry name" value="ATPASE_E1_E2"/>
    <property type="match status" value="1"/>
</dbReference>
<evidence type="ECO:0000256" key="2">
    <source>
        <dbReference type="ARBA" id="ARBA00006024"/>
    </source>
</evidence>
<evidence type="ECO:0000256" key="4">
    <source>
        <dbReference type="ARBA" id="ARBA00022723"/>
    </source>
</evidence>
<evidence type="ECO:0000313" key="16">
    <source>
        <dbReference type="Proteomes" id="UP001419268"/>
    </source>
</evidence>
<reference evidence="15 16" key="1">
    <citation type="submission" date="2024-01" db="EMBL/GenBank/DDBJ databases">
        <title>Genome assemblies of Stephania.</title>
        <authorList>
            <person name="Yang L."/>
        </authorList>
    </citation>
    <scope>NUCLEOTIDE SEQUENCE [LARGE SCALE GENOMIC DNA]</scope>
    <source>
        <strain evidence="15">JXDWG</strain>
        <tissue evidence="15">Leaf</tissue>
    </source>
</reference>
<keyword evidence="9" id="KW-1133">Transmembrane helix</keyword>
<dbReference type="Pfam" id="PF00702">
    <property type="entry name" value="Hydrolase"/>
    <property type="match status" value="1"/>
</dbReference>
<comment type="subcellular location">
    <subcellularLocation>
        <location evidence="1">Membrane</location>
        <topology evidence="1">Multi-pass membrane protein</topology>
    </subcellularLocation>
</comment>
<gene>
    <name evidence="15" type="ORF">Scep_020171</name>
</gene>
<dbReference type="SUPFAM" id="SSF81665">
    <property type="entry name" value="Calcium ATPase, transmembrane domain M"/>
    <property type="match status" value="1"/>
</dbReference>
<evidence type="ECO:0000256" key="9">
    <source>
        <dbReference type="ARBA" id="ARBA00022989"/>
    </source>
</evidence>
<dbReference type="PANTHER" id="PTHR43079:SF1">
    <property type="entry name" value="CADMIUM_ZINC-TRANSPORTING ATPASE HMA1, CHLOROPLASTIC-RELATED"/>
    <property type="match status" value="1"/>
</dbReference>
<dbReference type="InterPro" id="IPR023214">
    <property type="entry name" value="HAD_sf"/>
</dbReference>
<evidence type="ECO:0000256" key="6">
    <source>
        <dbReference type="ARBA" id="ARBA00022840"/>
    </source>
</evidence>
<dbReference type="Pfam" id="PF05712">
    <property type="entry name" value="MRG"/>
    <property type="match status" value="1"/>
</dbReference>
<dbReference type="Pfam" id="PF00122">
    <property type="entry name" value="E1-E2_ATPase"/>
    <property type="match status" value="1"/>
</dbReference>
<keyword evidence="3" id="KW-0812">Transmembrane</keyword>
<dbReference type="Proteomes" id="UP001419268">
    <property type="component" value="Unassembled WGS sequence"/>
</dbReference>
<feature type="domain" description="P-type ATPase A" evidence="13">
    <location>
        <begin position="308"/>
        <end position="399"/>
    </location>
</feature>
<feature type="compositionally biased region" description="Polar residues" evidence="12">
    <location>
        <begin position="11"/>
        <end position="20"/>
    </location>
</feature>
<keyword evidence="10 11" id="KW-0472">Membrane</keyword>
<evidence type="ECO:0000313" key="15">
    <source>
        <dbReference type="EMBL" id="KAK9112652.1"/>
    </source>
</evidence>
<evidence type="ECO:0000256" key="11">
    <source>
        <dbReference type="RuleBase" id="RU362081"/>
    </source>
</evidence>
<comment type="caution">
    <text evidence="15">The sequence shown here is derived from an EMBL/GenBank/DDBJ whole genome shotgun (WGS) entry which is preliminary data.</text>
</comment>
<dbReference type="Gene3D" id="3.40.50.1000">
    <property type="entry name" value="HAD superfamily/HAD-like"/>
    <property type="match status" value="1"/>
</dbReference>
<name>A0AAP0ICP3_9MAGN</name>
<dbReference type="SUPFAM" id="SSF56784">
    <property type="entry name" value="HAD-like"/>
    <property type="match status" value="1"/>
</dbReference>
<dbReference type="GO" id="GO:0046872">
    <property type="term" value="F:metal ion binding"/>
    <property type="evidence" value="ECO:0007669"/>
    <property type="project" value="UniProtKB-KW"/>
</dbReference>
<keyword evidence="5 11" id="KW-0547">Nucleotide-binding</keyword>
<dbReference type="PRINTS" id="PR00119">
    <property type="entry name" value="CATATPASE"/>
</dbReference>
<dbReference type="SUPFAM" id="SSF81653">
    <property type="entry name" value="Calcium ATPase, transduction domain A"/>
    <property type="match status" value="1"/>
</dbReference>
<dbReference type="PANTHER" id="PTHR43079">
    <property type="entry name" value="PROBABLE CADMIUM/ZINC-TRANSPORTING ATPASE HMA1"/>
    <property type="match status" value="1"/>
</dbReference>
<keyword evidence="8" id="KW-1278">Translocase</keyword>
<dbReference type="Gene3D" id="3.40.1110.10">
    <property type="entry name" value="Calcium-transporting ATPase, cytoplasmic domain N"/>
    <property type="match status" value="1"/>
</dbReference>
<keyword evidence="4 11" id="KW-0479">Metal-binding</keyword>
<dbReference type="InterPro" id="IPR051949">
    <property type="entry name" value="Cation_Transport_ATPase"/>
</dbReference>
<dbReference type="InterPro" id="IPR059000">
    <property type="entry name" value="ATPase_P-type_domA"/>
</dbReference>
<protein>
    <submittedName>
        <fullName evidence="15">Uncharacterized protein</fullName>
    </submittedName>
</protein>
<dbReference type="InterPro" id="IPR038217">
    <property type="entry name" value="MRG_C_sf"/>
</dbReference>
<dbReference type="NCBIfam" id="TIGR01525">
    <property type="entry name" value="ATPase-IB_hvy"/>
    <property type="match status" value="1"/>
</dbReference>
<evidence type="ECO:0000256" key="8">
    <source>
        <dbReference type="ARBA" id="ARBA00022967"/>
    </source>
</evidence>
<accession>A0AAP0ICP3</accession>
<dbReference type="EMBL" id="JBBNAG010000008">
    <property type="protein sequence ID" value="KAK9112652.1"/>
    <property type="molecule type" value="Genomic_DNA"/>
</dbReference>
<evidence type="ECO:0000256" key="1">
    <source>
        <dbReference type="ARBA" id="ARBA00004141"/>
    </source>
</evidence>
<evidence type="ECO:0000259" key="13">
    <source>
        <dbReference type="Pfam" id="PF00122"/>
    </source>
</evidence>
<dbReference type="InterPro" id="IPR018303">
    <property type="entry name" value="ATPase_P-typ_P_site"/>
</dbReference>
<comment type="similarity">
    <text evidence="2 11">Belongs to the cation transport ATPase (P-type) (TC 3.A.3) family. Type IB subfamily.</text>
</comment>
<dbReference type="AlphaFoldDB" id="A0AAP0ICP3"/>
<keyword evidence="7" id="KW-0460">Magnesium</keyword>
<feature type="region of interest" description="Disordered" evidence="12">
    <location>
        <begin position="1"/>
        <end position="24"/>
    </location>
</feature>
<proteinExistence type="inferred from homology"/>
<keyword evidence="16" id="KW-1185">Reference proteome</keyword>
<dbReference type="InterPro" id="IPR023298">
    <property type="entry name" value="ATPase_P-typ_TM_dom_sf"/>
</dbReference>
<dbReference type="InterPro" id="IPR026541">
    <property type="entry name" value="MRG_dom"/>
</dbReference>
<dbReference type="InterPro" id="IPR036412">
    <property type="entry name" value="HAD-like_sf"/>
</dbReference>
<evidence type="ECO:0000256" key="3">
    <source>
        <dbReference type="ARBA" id="ARBA00022692"/>
    </source>
</evidence>
<dbReference type="GO" id="GO:0005524">
    <property type="term" value="F:ATP binding"/>
    <property type="evidence" value="ECO:0007669"/>
    <property type="project" value="UniProtKB-UniRule"/>
</dbReference>
<evidence type="ECO:0000259" key="14">
    <source>
        <dbReference type="Pfam" id="PF05712"/>
    </source>
</evidence>
<organism evidence="15 16">
    <name type="scientific">Stephania cephalantha</name>
    <dbReference type="NCBI Taxonomy" id="152367"/>
    <lineage>
        <taxon>Eukaryota</taxon>
        <taxon>Viridiplantae</taxon>
        <taxon>Streptophyta</taxon>
        <taxon>Embryophyta</taxon>
        <taxon>Tracheophyta</taxon>
        <taxon>Spermatophyta</taxon>
        <taxon>Magnoliopsida</taxon>
        <taxon>Ranunculales</taxon>
        <taxon>Menispermaceae</taxon>
        <taxon>Menispermoideae</taxon>
        <taxon>Cissampelideae</taxon>
        <taxon>Stephania</taxon>
    </lineage>
</organism>
<dbReference type="GO" id="GO:0019829">
    <property type="term" value="F:ATPase-coupled monoatomic cation transmembrane transporter activity"/>
    <property type="evidence" value="ECO:0007669"/>
    <property type="project" value="InterPro"/>
</dbReference>
<evidence type="ECO:0000256" key="12">
    <source>
        <dbReference type="SAM" id="MobiDB-lite"/>
    </source>
</evidence>
<dbReference type="PROSITE" id="PS51640">
    <property type="entry name" value="MRG"/>
    <property type="match status" value="1"/>
</dbReference>
<dbReference type="InterPro" id="IPR023299">
    <property type="entry name" value="ATPase_P-typ_cyto_dom_N"/>
</dbReference>
<dbReference type="InterPro" id="IPR027256">
    <property type="entry name" value="P-typ_ATPase_IB"/>
</dbReference>